<comment type="subcellular location">
    <subcellularLocation>
        <location evidence="10">Cytoplasm</location>
    </subcellularLocation>
</comment>
<dbReference type="InterPro" id="IPR007197">
    <property type="entry name" value="rSAM"/>
</dbReference>
<dbReference type="Proteomes" id="UP000245474">
    <property type="component" value="Unassembled WGS sequence"/>
</dbReference>
<proteinExistence type="inferred from homology"/>
<dbReference type="CDD" id="cd01335">
    <property type="entry name" value="Radical_SAM"/>
    <property type="match status" value="1"/>
</dbReference>
<evidence type="ECO:0000256" key="8">
    <source>
        <dbReference type="ARBA" id="ARBA00023014"/>
    </source>
</evidence>
<dbReference type="GO" id="GO:0051539">
    <property type="term" value="F:4 iron, 4 sulfur cluster binding"/>
    <property type="evidence" value="ECO:0007669"/>
    <property type="project" value="UniProtKB-UniRule"/>
</dbReference>
<evidence type="ECO:0000313" key="13">
    <source>
        <dbReference type="Proteomes" id="UP000245474"/>
    </source>
</evidence>
<dbReference type="InterPro" id="IPR010723">
    <property type="entry name" value="HemN_C"/>
</dbReference>
<keyword evidence="10" id="KW-0004">4Fe-4S</keyword>
<evidence type="ECO:0000256" key="9">
    <source>
        <dbReference type="ARBA" id="ARBA00023186"/>
    </source>
</evidence>
<dbReference type="SFLD" id="SFLDS00029">
    <property type="entry name" value="Radical_SAM"/>
    <property type="match status" value="1"/>
</dbReference>
<keyword evidence="8 10" id="KW-0411">Iron-sulfur</keyword>
<evidence type="ECO:0000256" key="3">
    <source>
        <dbReference type="ARBA" id="ARBA00017228"/>
    </source>
</evidence>
<dbReference type="SFLD" id="SFLDF00288">
    <property type="entry name" value="HemN-like__clustered_with_nucl"/>
    <property type="match status" value="1"/>
</dbReference>
<dbReference type="PANTHER" id="PTHR13932">
    <property type="entry name" value="COPROPORPHYRINIGEN III OXIDASE"/>
    <property type="match status" value="1"/>
</dbReference>
<keyword evidence="5 10" id="KW-0949">S-adenosyl-L-methionine</keyword>
<dbReference type="InterPro" id="IPR013785">
    <property type="entry name" value="Aldolase_TIM"/>
</dbReference>
<comment type="cofactor">
    <cofactor evidence="1">
        <name>[4Fe-4S] cluster</name>
        <dbReference type="ChEBI" id="CHEBI:49883"/>
    </cofactor>
</comment>
<protein>
    <recommendedName>
        <fullName evidence="3 10">Heme chaperone HemW</fullName>
    </recommendedName>
</protein>
<organism evidence="12 13">
    <name type="scientific">Sediminicurvatus halobius</name>
    <dbReference type="NCBI Taxonomy" id="2182432"/>
    <lineage>
        <taxon>Bacteria</taxon>
        <taxon>Pseudomonadati</taxon>
        <taxon>Pseudomonadota</taxon>
        <taxon>Gammaproteobacteria</taxon>
        <taxon>Chromatiales</taxon>
        <taxon>Ectothiorhodospiraceae</taxon>
        <taxon>Sediminicurvatus</taxon>
    </lineage>
</organism>
<feature type="domain" description="Radical SAM core" evidence="11">
    <location>
        <begin position="1"/>
        <end position="234"/>
    </location>
</feature>
<comment type="similarity">
    <text evidence="2">Belongs to the anaerobic coproporphyrinogen-III oxidase family. HemW subfamily.</text>
</comment>
<evidence type="ECO:0000313" key="12">
    <source>
        <dbReference type="EMBL" id="PWG64805.1"/>
    </source>
</evidence>
<dbReference type="Gene3D" id="3.20.20.70">
    <property type="entry name" value="Aldolase class I"/>
    <property type="match status" value="1"/>
</dbReference>
<dbReference type="InterPro" id="IPR004559">
    <property type="entry name" value="HemW-like"/>
</dbReference>
<dbReference type="Pfam" id="PF06969">
    <property type="entry name" value="HemN_C"/>
    <property type="match status" value="1"/>
</dbReference>
<dbReference type="PROSITE" id="PS51918">
    <property type="entry name" value="RADICAL_SAM"/>
    <property type="match status" value="1"/>
</dbReference>
<dbReference type="InterPro" id="IPR006638">
    <property type="entry name" value="Elp3/MiaA/NifB-like_rSAM"/>
</dbReference>
<name>A0A2U2N6J8_9GAMM</name>
<reference evidence="12 13" key="1">
    <citation type="submission" date="2018-05" db="EMBL/GenBank/DDBJ databases">
        <title>Spiribacter halobius sp. nov., a moderately halophilic bacterium isolated from marine solar saltern.</title>
        <authorList>
            <person name="Zheng W.-S."/>
            <person name="Lu D.-C."/>
            <person name="Du Z.-J."/>
        </authorList>
    </citation>
    <scope>NUCLEOTIDE SEQUENCE [LARGE SCALE GENOMIC DNA]</scope>
    <source>
        <strain evidence="12 13">E85</strain>
    </source>
</reference>
<dbReference type="SFLD" id="SFLDF00562">
    <property type="entry name" value="HemN-like__clustered_with_heat"/>
    <property type="match status" value="1"/>
</dbReference>
<dbReference type="SUPFAM" id="SSF102114">
    <property type="entry name" value="Radical SAM enzymes"/>
    <property type="match status" value="1"/>
</dbReference>
<evidence type="ECO:0000256" key="4">
    <source>
        <dbReference type="ARBA" id="ARBA00022617"/>
    </source>
</evidence>
<dbReference type="PANTHER" id="PTHR13932:SF5">
    <property type="entry name" value="RADICAL S-ADENOSYL METHIONINE DOMAIN-CONTAINING PROTEIN 1, MITOCHONDRIAL"/>
    <property type="match status" value="1"/>
</dbReference>
<dbReference type="GO" id="GO:0006779">
    <property type="term" value="P:porphyrin-containing compound biosynthetic process"/>
    <property type="evidence" value="ECO:0007669"/>
    <property type="project" value="InterPro"/>
</dbReference>
<dbReference type="SFLD" id="SFLDG01065">
    <property type="entry name" value="anaerobic_coproporphyrinogen-I"/>
    <property type="match status" value="1"/>
</dbReference>
<evidence type="ECO:0000256" key="5">
    <source>
        <dbReference type="ARBA" id="ARBA00022691"/>
    </source>
</evidence>
<comment type="caution">
    <text evidence="12">The sequence shown here is derived from an EMBL/GenBank/DDBJ whole genome shotgun (WGS) entry which is preliminary data.</text>
</comment>
<dbReference type="OrthoDB" id="9808022at2"/>
<evidence type="ECO:0000256" key="6">
    <source>
        <dbReference type="ARBA" id="ARBA00022723"/>
    </source>
</evidence>
<dbReference type="GO" id="GO:0005737">
    <property type="term" value="C:cytoplasm"/>
    <property type="evidence" value="ECO:0007669"/>
    <property type="project" value="UniProtKB-SubCell"/>
</dbReference>
<evidence type="ECO:0000256" key="2">
    <source>
        <dbReference type="ARBA" id="ARBA00006100"/>
    </source>
</evidence>
<gene>
    <name evidence="12" type="ORF">DEM34_03115</name>
</gene>
<accession>A0A2U2N6J8</accession>
<dbReference type="RefSeq" id="WP_109676513.1">
    <property type="nucleotide sequence ID" value="NZ_CP086615.1"/>
</dbReference>
<sequence length="388" mass="41557">MTPLPPLGLYLHLPWCVQKCPYCDFNSHALRGPLPETDYLTALLRDAAWEAPTATGRSVRTIFIGGGTPSLFSPAAIGQLLEGLSQHLTVAGDAEITLEANPGTVEQKRFEGFRAAGVNRLSIGVQSFDAGQLHRLGRIHGPGEARAAARAARAAGFERFNLDLMFALPDQDLAGAVADVDAAIALEPEHISHYQLTLEPGTAFHARPPALPDEDLAADMEAACAERLAAAGFVRYEVSAWSRPGGACRHNLNYWRFGDYLALGAGGHGKLSTSDGRIQRTRKVALPRHYQTVAGTPAAVAEAWEVPADERVLEYLMNALRLVDGAPRAEALARTGLPWSAFAPGVAEARARGWMVSDPERLAATAEGLRFLNDLLGLFLEPATEAAS</sequence>
<keyword evidence="7 10" id="KW-0408">Iron</keyword>
<dbReference type="AlphaFoldDB" id="A0A2U2N6J8"/>
<dbReference type="InterPro" id="IPR058240">
    <property type="entry name" value="rSAM_sf"/>
</dbReference>
<keyword evidence="13" id="KW-1185">Reference proteome</keyword>
<dbReference type="SMART" id="SM00729">
    <property type="entry name" value="Elp3"/>
    <property type="match status" value="1"/>
</dbReference>
<dbReference type="NCBIfam" id="TIGR00539">
    <property type="entry name" value="hemN_rel"/>
    <property type="match status" value="1"/>
</dbReference>
<keyword evidence="10" id="KW-0963">Cytoplasm</keyword>
<dbReference type="Pfam" id="PF04055">
    <property type="entry name" value="Radical_SAM"/>
    <property type="match status" value="1"/>
</dbReference>
<keyword evidence="4 10" id="KW-0349">Heme</keyword>
<dbReference type="InterPro" id="IPR034505">
    <property type="entry name" value="Coproporphyrinogen-III_oxidase"/>
</dbReference>
<evidence type="ECO:0000256" key="7">
    <source>
        <dbReference type="ARBA" id="ARBA00023004"/>
    </source>
</evidence>
<keyword evidence="9 10" id="KW-0143">Chaperone</keyword>
<evidence type="ECO:0000256" key="1">
    <source>
        <dbReference type="ARBA" id="ARBA00001966"/>
    </source>
</evidence>
<comment type="function">
    <text evidence="10">Probably acts as a heme chaperone, transferring heme to an unknown acceptor. Binds one molecule of heme per monomer, possibly covalently. Binds 1 [4Fe-4S] cluster. The cluster is coordinated with 3 cysteines and an exchangeable S-adenosyl-L-methionine.</text>
</comment>
<evidence type="ECO:0000259" key="11">
    <source>
        <dbReference type="PROSITE" id="PS51918"/>
    </source>
</evidence>
<dbReference type="GO" id="GO:0046872">
    <property type="term" value="F:metal ion binding"/>
    <property type="evidence" value="ECO:0007669"/>
    <property type="project" value="UniProtKB-UniRule"/>
</dbReference>
<dbReference type="GO" id="GO:0004109">
    <property type="term" value="F:coproporphyrinogen oxidase activity"/>
    <property type="evidence" value="ECO:0007669"/>
    <property type="project" value="InterPro"/>
</dbReference>
<evidence type="ECO:0000256" key="10">
    <source>
        <dbReference type="RuleBase" id="RU364116"/>
    </source>
</evidence>
<dbReference type="EMBL" id="QFFI01000004">
    <property type="protein sequence ID" value="PWG64805.1"/>
    <property type="molecule type" value="Genomic_DNA"/>
</dbReference>
<keyword evidence="6 10" id="KW-0479">Metal-binding</keyword>